<evidence type="ECO:0000313" key="1">
    <source>
        <dbReference type="EMBL" id="MEK8033194.1"/>
    </source>
</evidence>
<gene>
    <name evidence="1" type="ORF">AACH06_20435</name>
</gene>
<reference evidence="1 2" key="1">
    <citation type="submission" date="2024-04" db="EMBL/GenBank/DDBJ databases">
        <title>Novel species of the genus Ideonella isolated from streams.</title>
        <authorList>
            <person name="Lu H."/>
        </authorList>
    </citation>
    <scope>NUCLEOTIDE SEQUENCE [LARGE SCALE GENOMIC DNA]</scope>
    <source>
        <strain evidence="1 2">DXS29W</strain>
    </source>
</reference>
<proteinExistence type="predicted"/>
<sequence>MKVPLSGDDEAGRLFANLGADRNFRPGMVWPMPIIVEIAIGAENFFALDIAGRVWVWGGPACRGGARSGRQFHPAAPQCVASLPRIQRIVANPLSTVVYAIDIEGELWGWGISQHSELGDSNGRFVGEPKLLGVHDVAGLAAGATFALAVTQDGRLIFLGERLGEETSRAAIDLAISGLAREPFSRVWCGADCAIVRTVGGKTFASPGFYLFSSRYGGAGIFRRLPVLDRYEDFVLGDSHGFGIDESGSISEIFVSGSCNDSLFSTRSHSRVTADNVRPIAAANWHTFGLKRVDHSFIGHDHVGFQTAP</sequence>
<protein>
    <submittedName>
        <fullName evidence="1">Uncharacterized protein</fullName>
    </submittedName>
</protein>
<name>A0ABU9BVM8_9BURK</name>
<dbReference type="RefSeq" id="WP_341427611.1">
    <property type="nucleotide sequence ID" value="NZ_JBBUTG010000014.1"/>
</dbReference>
<evidence type="ECO:0000313" key="2">
    <source>
        <dbReference type="Proteomes" id="UP001371218"/>
    </source>
</evidence>
<dbReference type="InterPro" id="IPR000408">
    <property type="entry name" value="Reg_chr_condens"/>
</dbReference>
<dbReference type="SUPFAM" id="SSF50985">
    <property type="entry name" value="RCC1/BLIP-II"/>
    <property type="match status" value="1"/>
</dbReference>
<organism evidence="1 2">
    <name type="scientific">Ideonella lacteola</name>
    <dbReference type="NCBI Taxonomy" id="2984193"/>
    <lineage>
        <taxon>Bacteria</taxon>
        <taxon>Pseudomonadati</taxon>
        <taxon>Pseudomonadota</taxon>
        <taxon>Betaproteobacteria</taxon>
        <taxon>Burkholderiales</taxon>
        <taxon>Sphaerotilaceae</taxon>
        <taxon>Ideonella</taxon>
    </lineage>
</organism>
<dbReference type="EMBL" id="JBBUTG010000014">
    <property type="protein sequence ID" value="MEK8033194.1"/>
    <property type="molecule type" value="Genomic_DNA"/>
</dbReference>
<comment type="caution">
    <text evidence="1">The sequence shown here is derived from an EMBL/GenBank/DDBJ whole genome shotgun (WGS) entry which is preliminary data.</text>
</comment>
<keyword evidence="2" id="KW-1185">Reference proteome</keyword>
<dbReference type="Gene3D" id="2.130.10.30">
    <property type="entry name" value="Regulator of chromosome condensation 1/beta-lactamase-inhibitor protein II"/>
    <property type="match status" value="1"/>
</dbReference>
<dbReference type="PROSITE" id="PS50012">
    <property type="entry name" value="RCC1_3"/>
    <property type="match status" value="1"/>
</dbReference>
<dbReference type="InterPro" id="IPR009091">
    <property type="entry name" value="RCC1/BLIP-II"/>
</dbReference>
<accession>A0ABU9BVM8</accession>
<dbReference type="Proteomes" id="UP001371218">
    <property type="component" value="Unassembled WGS sequence"/>
</dbReference>